<evidence type="ECO:0000313" key="2">
    <source>
        <dbReference type="Proteomes" id="UP001057402"/>
    </source>
</evidence>
<comment type="caution">
    <text evidence="1">The sequence shown here is derived from an EMBL/GenBank/DDBJ whole genome shotgun (WGS) entry which is preliminary data.</text>
</comment>
<name>A0ACB9QXR4_9MYRT</name>
<dbReference type="Proteomes" id="UP001057402">
    <property type="component" value="Chromosome 4"/>
</dbReference>
<keyword evidence="2" id="KW-1185">Reference proteome</keyword>
<sequence length="410" mass="45464">MKLYVRIIEARNIPAMDLNGLSDPYVRLQLGRHRFRTKVVKKCLNPTWGEGFSFRVEDLKDDLLIAVLDEDKYFSDDFVGQVKIPVSSVFDAENGSLGTAWYALQPKNKKSKHKDCGEILLSVYFAHSSAFPETNSSEENASIERREPSVESDLSSLNGLSTMPSPVRLEEISALKEEKSSSQKSFAGRFAQIFNRNTDGASTISCRSVDLSELPEDASIPELDQVQPEDRFSSPSFEEVMKILESREQGDEVPSNLSGGVLLDQLYVMAPAELNAMLFSPDSTFPKSLADMQGTTELQLGPWNFENGGESLKRVISYLKAATKLIRAVKATEDQVYLKADGKVYAVLSSVSTPDVMYGSTFRVEVLYCIMPGPELPSGEPSSRLVISWRMNFLQSSMMKGMIENGPGRG</sequence>
<organism evidence="1 2">
    <name type="scientific">Melastoma candidum</name>
    <dbReference type="NCBI Taxonomy" id="119954"/>
    <lineage>
        <taxon>Eukaryota</taxon>
        <taxon>Viridiplantae</taxon>
        <taxon>Streptophyta</taxon>
        <taxon>Embryophyta</taxon>
        <taxon>Tracheophyta</taxon>
        <taxon>Spermatophyta</taxon>
        <taxon>Magnoliopsida</taxon>
        <taxon>eudicotyledons</taxon>
        <taxon>Gunneridae</taxon>
        <taxon>Pentapetalae</taxon>
        <taxon>rosids</taxon>
        <taxon>malvids</taxon>
        <taxon>Myrtales</taxon>
        <taxon>Melastomataceae</taxon>
        <taxon>Melastomatoideae</taxon>
        <taxon>Melastomateae</taxon>
        <taxon>Melastoma</taxon>
    </lineage>
</organism>
<accession>A0ACB9QXR4</accession>
<evidence type="ECO:0000313" key="1">
    <source>
        <dbReference type="EMBL" id="KAI4371607.1"/>
    </source>
</evidence>
<gene>
    <name evidence="1" type="ORF">MLD38_009935</name>
</gene>
<protein>
    <submittedName>
        <fullName evidence="1">Uncharacterized protein</fullName>
    </submittedName>
</protein>
<proteinExistence type="predicted"/>
<dbReference type="EMBL" id="CM042883">
    <property type="protein sequence ID" value="KAI4371607.1"/>
    <property type="molecule type" value="Genomic_DNA"/>
</dbReference>
<reference evidence="2" key="1">
    <citation type="journal article" date="2023" name="Front. Plant Sci.">
        <title>Chromosomal-level genome assembly of Melastoma candidum provides insights into trichome evolution.</title>
        <authorList>
            <person name="Zhong Y."/>
            <person name="Wu W."/>
            <person name="Sun C."/>
            <person name="Zou P."/>
            <person name="Liu Y."/>
            <person name="Dai S."/>
            <person name="Zhou R."/>
        </authorList>
    </citation>
    <scope>NUCLEOTIDE SEQUENCE [LARGE SCALE GENOMIC DNA]</scope>
</reference>